<reference evidence="5 6" key="1">
    <citation type="submission" date="2019-05" db="EMBL/GenBank/DDBJ databases">
        <authorList>
            <consortium name="Pathogen Informatics"/>
        </authorList>
    </citation>
    <scope>NUCLEOTIDE SEQUENCE [LARGE SCALE GENOMIC DNA]</scope>
    <source>
        <strain evidence="5 6">NCTC11429</strain>
    </source>
</reference>
<dbReference type="GeneID" id="78465684"/>
<keyword evidence="7" id="KW-1185">Reference proteome</keyword>
<dbReference type="EMBL" id="LR590484">
    <property type="protein sequence ID" value="VTR54671.1"/>
    <property type="molecule type" value="Genomic_DNA"/>
</dbReference>
<dbReference type="Proteomes" id="UP001566204">
    <property type="component" value="Unassembled WGS sequence"/>
</dbReference>
<dbReference type="HAMAP" id="MF_01385">
    <property type="entry name" value="UreF"/>
    <property type="match status" value="1"/>
</dbReference>
<keyword evidence="3" id="KW-0963">Cytoplasm</keyword>
<comment type="similarity">
    <text evidence="3">Belongs to the UreF family.</text>
</comment>
<evidence type="ECO:0000256" key="1">
    <source>
        <dbReference type="ARBA" id="ARBA00022988"/>
    </source>
</evidence>
<proteinExistence type="inferred from homology"/>
<comment type="subcellular location">
    <subcellularLocation>
        <location evidence="3">Cytoplasm</location>
    </subcellularLocation>
</comment>
<dbReference type="InterPro" id="IPR038277">
    <property type="entry name" value="UreF_sf"/>
</dbReference>
<dbReference type="RefSeq" id="WP_028068592.1">
    <property type="nucleotide sequence ID" value="NZ_CP141191.1"/>
</dbReference>
<dbReference type="Proteomes" id="UP000308196">
    <property type="component" value="Chromosome"/>
</dbReference>
<dbReference type="STRING" id="1123265.GCA_000686625_00475"/>
<comment type="function">
    <text evidence="3">Required for maturation of urease via the functional incorporation of the urease nickel metallocenter.</text>
</comment>
<dbReference type="EMBL" id="JBEOQB010000002">
    <property type="protein sequence ID" value="MEZ0451529.1"/>
    <property type="molecule type" value="Genomic_DNA"/>
</dbReference>
<evidence type="ECO:0000256" key="2">
    <source>
        <dbReference type="ARBA" id="ARBA00023186"/>
    </source>
</evidence>
<organism evidence="5 6">
    <name type="scientific">Sphingobacterium thalpophilum</name>
    <dbReference type="NCBI Taxonomy" id="259"/>
    <lineage>
        <taxon>Bacteria</taxon>
        <taxon>Pseudomonadati</taxon>
        <taxon>Bacteroidota</taxon>
        <taxon>Sphingobacteriia</taxon>
        <taxon>Sphingobacteriales</taxon>
        <taxon>Sphingobacteriaceae</taxon>
        <taxon>Sphingobacterium</taxon>
    </lineage>
</organism>
<dbReference type="PANTHER" id="PTHR33620">
    <property type="entry name" value="UREASE ACCESSORY PROTEIN F"/>
    <property type="match status" value="1"/>
</dbReference>
<accession>A0A4U9W759</accession>
<dbReference type="PIRSF" id="PIRSF009467">
    <property type="entry name" value="Ureas_acces_UreF"/>
    <property type="match status" value="1"/>
</dbReference>
<evidence type="ECO:0000256" key="3">
    <source>
        <dbReference type="HAMAP-Rule" id="MF_01385"/>
    </source>
</evidence>
<sequence>MKNTFLGKLLHLADPTLPIGGFTHSNGLETYVQQGLVHDKATAEKYVRRNLWYNLKYNDAALMRLAYEATITQDLQALIALDQECTALKSAKEIREASKKLGVRIYKIFSRYQPEDLVLTWGALIQKKEVDSHYCLMYGMLAALLEIPLEESLHAFYYNAAITMVTNAVKLVPLGQLDGQDILFSLHEDILGLCQETLSVERNLVGLCNIGFDIRCMQHERLYSRVYIS</sequence>
<reference evidence="4 7" key="2">
    <citation type="submission" date="2024-06" db="EMBL/GenBank/DDBJ databases">
        <title>Soil Sphingobacterium thalpophilum.</title>
        <authorList>
            <person name="Yang J."/>
            <person name="Li J."/>
        </authorList>
    </citation>
    <scope>NUCLEOTIDE SEQUENCE [LARGE SCALE GENOMIC DNA]</scope>
    <source>
        <strain evidence="4 7">22g91tb</strain>
    </source>
</reference>
<dbReference type="Pfam" id="PF01730">
    <property type="entry name" value="UreF"/>
    <property type="match status" value="1"/>
</dbReference>
<name>A0A4U9W759_9SPHI</name>
<gene>
    <name evidence="5" type="primary">ureF_2</name>
    <name evidence="3" type="synonym">ureF</name>
    <name evidence="4" type="ORF">ABTW24_07980</name>
    <name evidence="5" type="ORF">NCTC11429_05138</name>
</gene>
<dbReference type="Gene3D" id="1.10.4190.10">
    <property type="entry name" value="Urease accessory protein UreF"/>
    <property type="match status" value="1"/>
</dbReference>
<keyword evidence="2 3" id="KW-0143">Chaperone</keyword>
<dbReference type="KEGG" id="stha:NCTC11429_05138"/>
<dbReference type="InterPro" id="IPR002639">
    <property type="entry name" value="UreF"/>
</dbReference>
<dbReference type="GO" id="GO:0016151">
    <property type="term" value="F:nickel cation binding"/>
    <property type="evidence" value="ECO:0007669"/>
    <property type="project" value="UniProtKB-UniRule"/>
</dbReference>
<evidence type="ECO:0000313" key="6">
    <source>
        <dbReference type="Proteomes" id="UP000308196"/>
    </source>
</evidence>
<evidence type="ECO:0000313" key="5">
    <source>
        <dbReference type="EMBL" id="VTR54671.1"/>
    </source>
</evidence>
<protein>
    <recommendedName>
        <fullName evidence="3">Urease accessory protein UreF</fullName>
    </recommendedName>
</protein>
<evidence type="ECO:0000313" key="7">
    <source>
        <dbReference type="Proteomes" id="UP001566204"/>
    </source>
</evidence>
<dbReference type="AlphaFoldDB" id="A0A4U9W759"/>
<evidence type="ECO:0000313" key="4">
    <source>
        <dbReference type="EMBL" id="MEZ0451529.1"/>
    </source>
</evidence>
<dbReference type="GO" id="GO:0005737">
    <property type="term" value="C:cytoplasm"/>
    <property type="evidence" value="ECO:0007669"/>
    <property type="project" value="UniProtKB-SubCell"/>
</dbReference>
<dbReference type="PANTHER" id="PTHR33620:SF1">
    <property type="entry name" value="UREASE ACCESSORY PROTEIN F"/>
    <property type="match status" value="1"/>
</dbReference>
<comment type="subunit">
    <text evidence="3">UreD, UreF and UreG form a complex that acts as a GTP-hydrolysis-dependent molecular chaperone, activating the urease apoprotein by helping to assemble the nickel containing metallocenter of UreC. The UreE protein probably delivers the nickel.</text>
</comment>
<keyword evidence="1 3" id="KW-0996">Nickel insertion</keyword>